<evidence type="ECO:0000313" key="17">
    <source>
        <dbReference type="Proteomes" id="UP000438429"/>
    </source>
</evidence>
<dbReference type="Proteomes" id="UP000694558">
    <property type="component" value="Chromosome 21"/>
</dbReference>
<reference evidence="16" key="4">
    <citation type="submission" date="2025-05" db="UniProtKB">
        <authorList>
            <consortium name="Ensembl"/>
        </authorList>
    </citation>
    <scope>IDENTIFICATION</scope>
</reference>
<dbReference type="InterPro" id="IPR036236">
    <property type="entry name" value="Znf_C2H2_sf"/>
</dbReference>
<dbReference type="InterPro" id="IPR054599">
    <property type="entry name" value="TFIIIA_Zfn-C2H2"/>
</dbReference>
<dbReference type="Ensembl" id="ENSSMAT00000023905.2">
    <property type="protein sequence ID" value="ENSSMAP00000023637.2"/>
    <property type="gene ID" value="ENSSMAG00000014422.2"/>
</dbReference>
<reference evidence="16" key="3">
    <citation type="submission" date="2023-05" db="EMBL/GenBank/DDBJ databases">
        <title>High-quality long-read genome of Scophthalmus maximus.</title>
        <authorList>
            <person name="Lien S."/>
            <person name="Martinez P."/>
        </authorList>
    </citation>
    <scope>NUCLEOTIDE SEQUENCE [LARGE SCALE GENOMIC DNA]</scope>
</reference>
<feature type="domain" description="C2H2-type" evidence="14">
    <location>
        <begin position="62"/>
        <end position="89"/>
    </location>
</feature>
<evidence type="ECO:0000256" key="6">
    <source>
        <dbReference type="ARBA" id="ARBA00022833"/>
    </source>
</evidence>
<keyword evidence="9" id="KW-0238">DNA-binding</keyword>
<keyword evidence="11" id="KW-0539">Nucleus</keyword>
<dbReference type="SUPFAM" id="SSF57667">
    <property type="entry name" value="beta-beta-alpha zinc fingers"/>
    <property type="match status" value="4"/>
</dbReference>
<evidence type="ECO:0000256" key="3">
    <source>
        <dbReference type="ARBA" id="ARBA00022723"/>
    </source>
</evidence>
<protein>
    <recommendedName>
        <fullName evidence="12">Transcription factor IIIA</fullName>
    </recommendedName>
</protein>
<dbReference type="Gene3D" id="3.30.160.60">
    <property type="entry name" value="Classic Zinc Finger"/>
    <property type="match status" value="6"/>
</dbReference>
<feature type="domain" description="C2H2-type" evidence="14">
    <location>
        <begin position="268"/>
        <end position="297"/>
    </location>
</feature>
<dbReference type="GO" id="GO:0003723">
    <property type="term" value="F:RNA binding"/>
    <property type="evidence" value="ECO:0007669"/>
    <property type="project" value="UniProtKB-KW"/>
</dbReference>
<dbReference type="KEGG" id="smau:118291156"/>
<comment type="subcellular location">
    <subcellularLocation>
        <location evidence="1">Nucleus</location>
    </subcellularLocation>
</comment>
<dbReference type="EMBL" id="VEVO01000017">
    <property type="protein sequence ID" value="KAF0028101.1"/>
    <property type="molecule type" value="Genomic_DNA"/>
</dbReference>
<dbReference type="GeneTree" id="ENSGT00950000182922"/>
<organism evidence="15 17">
    <name type="scientific">Scophthalmus maximus</name>
    <name type="common">Turbot</name>
    <name type="synonym">Psetta maxima</name>
    <dbReference type="NCBI Taxonomy" id="52904"/>
    <lineage>
        <taxon>Eukaryota</taxon>
        <taxon>Metazoa</taxon>
        <taxon>Chordata</taxon>
        <taxon>Craniata</taxon>
        <taxon>Vertebrata</taxon>
        <taxon>Euteleostomi</taxon>
        <taxon>Actinopterygii</taxon>
        <taxon>Neopterygii</taxon>
        <taxon>Teleostei</taxon>
        <taxon>Neoteleostei</taxon>
        <taxon>Acanthomorphata</taxon>
        <taxon>Carangaria</taxon>
        <taxon>Pleuronectiformes</taxon>
        <taxon>Pleuronectoidei</taxon>
        <taxon>Scophthalmidae</taxon>
        <taxon>Scophthalmus</taxon>
    </lineage>
</organism>
<dbReference type="PANTHER" id="PTHR46179:SF1">
    <property type="entry name" value="TRANSCRIPTION FACTOR IIIA"/>
    <property type="match status" value="1"/>
</dbReference>
<dbReference type="Pfam" id="PF00096">
    <property type="entry name" value="zf-C2H2"/>
    <property type="match status" value="2"/>
</dbReference>
<dbReference type="AlphaFoldDB" id="A0A6A4SAH7"/>
<dbReference type="FunFam" id="3.30.160.60:FF:001998">
    <property type="entry name" value="Transcription factor IIIA"/>
    <property type="match status" value="1"/>
</dbReference>
<dbReference type="GO" id="GO:0005634">
    <property type="term" value="C:nucleus"/>
    <property type="evidence" value="ECO:0007669"/>
    <property type="project" value="UniProtKB-SubCell"/>
</dbReference>
<dbReference type="FunFam" id="3.30.160.60:FF:000100">
    <property type="entry name" value="Zinc finger 45-like"/>
    <property type="match status" value="1"/>
</dbReference>
<evidence type="ECO:0000256" key="8">
    <source>
        <dbReference type="ARBA" id="ARBA00023015"/>
    </source>
</evidence>
<keyword evidence="3" id="KW-0479">Metal-binding</keyword>
<keyword evidence="5 13" id="KW-0863">Zinc-finger</keyword>
<dbReference type="PANTHER" id="PTHR46179">
    <property type="entry name" value="ZINC FINGER PROTEIN"/>
    <property type="match status" value="1"/>
</dbReference>
<keyword evidence="4" id="KW-0677">Repeat</keyword>
<sequence>MRRLAAKALGIDRQGLDLTWSIWIRFIHTNPTLLSCAFVGTVRECKCNSLRSSMMDRHWKPFSCENCDKSFCTRYQLARHELNHSGEKPHKCLADGCSEAFVTNASMKNHMARVHQQQEKRYKCDYQGCAKDFNKRNQLKSHKGEHEQLLPFHCTFSGCTKEFPSHGKLQHHKKVHEGYPCEAEACPFQGKTWTEYLKHRKEHKVKVLCGECKKRFNNTWYLHQHELRVHSGERRMLSCPREGCDKKFTGRFSFENHVLGDHDGKRPFSCAYAGCGKSFAMKENLWRHGVVHDPAKKKLKKLHPKKNQPWRKALQVKLAAAANQADANKLAAKLRNTALEDKKS</sequence>
<dbReference type="InterPro" id="IPR013087">
    <property type="entry name" value="Znf_C2H2_type"/>
</dbReference>
<dbReference type="OrthoDB" id="2687452at2759"/>
<proteinExistence type="predicted"/>
<feature type="domain" description="C2H2-type" evidence="14">
    <location>
        <begin position="207"/>
        <end position="235"/>
    </location>
</feature>
<reference evidence="15 17" key="1">
    <citation type="submission" date="2019-06" db="EMBL/GenBank/DDBJ databases">
        <title>Draft genomes of female and male turbot (Scophthalmus maximus).</title>
        <authorList>
            <person name="Xu H."/>
            <person name="Xu X.-W."/>
            <person name="Shao C."/>
            <person name="Chen S."/>
        </authorList>
    </citation>
    <scope>NUCLEOTIDE SEQUENCE [LARGE SCALE GENOMIC DNA]</scope>
    <source>
        <strain evidence="15">Ysfricsl-2016a</strain>
        <tissue evidence="15">Blood</tissue>
    </source>
</reference>
<gene>
    <name evidence="16" type="primary">RPL21</name>
    <name evidence="15" type="ORF">F2P81_019188</name>
</gene>
<keyword evidence="8" id="KW-0805">Transcription regulation</keyword>
<dbReference type="Bgee" id="ENSSMAG00000014422">
    <property type="expression patterns" value="Expressed in liver and 6 other cell types or tissues"/>
</dbReference>
<evidence type="ECO:0000256" key="7">
    <source>
        <dbReference type="ARBA" id="ARBA00022884"/>
    </source>
</evidence>
<evidence type="ECO:0000256" key="2">
    <source>
        <dbReference type="ARBA" id="ARBA00022517"/>
    </source>
</evidence>
<keyword evidence="2" id="KW-0690">Ribosome biogenesis</keyword>
<evidence type="ECO:0000256" key="9">
    <source>
        <dbReference type="ARBA" id="ARBA00023125"/>
    </source>
</evidence>
<dbReference type="PROSITE" id="PS00028">
    <property type="entry name" value="ZINC_FINGER_C2H2_1"/>
    <property type="match status" value="7"/>
</dbReference>
<evidence type="ECO:0000256" key="13">
    <source>
        <dbReference type="PROSITE-ProRule" id="PRU00042"/>
    </source>
</evidence>
<evidence type="ECO:0000256" key="5">
    <source>
        <dbReference type="ARBA" id="ARBA00022771"/>
    </source>
</evidence>
<dbReference type="InterPro" id="IPR051061">
    <property type="entry name" value="Zinc_finger_trans_reg"/>
</dbReference>
<dbReference type="Pfam" id="PF22110">
    <property type="entry name" value="TFIIIA_zf-C2H2"/>
    <property type="match status" value="1"/>
</dbReference>
<feature type="domain" description="C2H2-type" evidence="14">
    <location>
        <begin position="237"/>
        <end position="267"/>
    </location>
</feature>
<feature type="domain" description="C2H2-type" evidence="14">
    <location>
        <begin position="122"/>
        <end position="151"/>
    </location>
</feature>
<keyword evidence="7" id="KW-0694">RNA-binding</keyword>
<feature type="domain" description="C2H2-type" evidence="14">
    <location>
        <begin position="152"/>
        <end position="178"/>
    </location>
</feature>
<evidence type="ECO:0000259" key="14">
    <source>
        <dbReference type="PROSITE" id="PS50157"/>
    </source>
</evidence>
<accession>A0A6A4SAH7</accession>
<keyword evidence="6" id="KW-0862">Zinc</keyword>
<keyword evidence="10" id="KW-0804">Transcription</keyword>
<name>A0A6A4SAH7_SCOMX</name>
<dbReference type="GO" id="GO:0003677">
    <property type="term" value="F:DNA binding"/>
    <property type="evidence" value="ECO:0007669"/>
    <property type="project" value="UniProtKB-KW"/>
</dbReference>
<evidence type="ECO:0000313" key="15">
    <source>
        <dbReference type="EMBL" id="KAF0028101.1"/>
    </source>
</evidence>
<evidence type="ECO:0000256" key="12">
    <source>
        <dbReference type="ARBA" id="ARBA00040434"/>
    </source>
</evidence>
<dbReference type="GO" id="GO:0008270">
    <property type="term" value="F:zinc ion binding"/>
    <property type="evidence" value="ECO:0007669"/>
    <property type="project" value="UniProtKB-KW"/>
</dbReference>
<feature type="domain" description="C2H2-type" evidence="14">
    <location>
        <begin position="90"/>
        <end position="120"/>
    </location>
</feature>
<dbReference type="CTD" id="100037394"/>
<dbReference type="SMART" id="SM00355">
    <property type="entry name" value="ZnF_C2H2"/>
    <property type="match status" value="8"/>
</dbReference>
<evidence type="ECO:0000256" key="11">
    <source>
        <dbReference type="ARBA" id="ARBA00023242"/>
    </source>
</evidence>
<reference evidence="16" key="2">
    <citation type="submission" date="2020-05" db="EMBL/GenBank/DDBJ databases">
        <authorList>
            <person name="Moser M."/>
        </authorList>
    </citation>
    <scope>NUCLEOTIDE SEQUENCE [LARGE SCALE GENOMIC DNA]</scope>
</reference>
<dbReference type="PROSITE" id="PS50157">
    <property type="entry name" value="ZINC_FINGER_C2H2_2"/>
    <property type="match status" value="7"/>
</dbReference>
<dbReference type="Proteomes" id="UP000438429">
    <property type="component" value="Unassembled WGS sequence"/>
</dbReference>
<evidence type="ECO:0000256" key="4">
    <source>
        <dbReference type="ARBA" id="ARBA00022737"/>
    </source>
</evidence>
<dbReference type="GO" id="GO:0042254">
    <property type="term" value="P:ribosome biogenesis"/>
    <property type="evidence" value="ECO:0007669"/>
    <property type="project" value="UniProtKB-KW"/>
</dbReference>
<evidence type="ECO:0000256" key="1">
    <source>
        <dbReference type="ARBA" id="ARBA00004123"/>
    </source>
</evidence>
<evidence type="ECO:0000256" key="10">
    <source>
        <dbReference type="ARBA" id="ARBA00023163"/>
    </source>
</evidence>
<evidence type="ECO:0000313" key="16">
    <source>
        <dbReference type="Ensembl" id="ENSSMAP00000023637.2"/>
    </source>
</evidence>